<dbReference type="OrthoDB" id="1770985at2"/>
<evidence type="ECO:0000256" key="4">
    <source>
        <dbReference type="ARBA" id="ARBA00023163"/>
    </source>
</evidence>
<keyword evidence="1" id="KW-0678">Repressor</keyword>
<dbReference type="PANTHER" id="PTHR30204">
    <property type="entry name" value="REDOX-CYCLING DRUG-SENSING TRANSCRIPTIONAL ACTIVATOR SOXR"/>
    <property type="match status" value="1"/>
</dbReference>
<evidence type="ECO:0000313" key="7">
    <source>
        <dbReference type="Proteomes" id="UP000187404"/>
    </source>
</evidence>
<keyword evidence="2" id="KW-0805">Transcription regulation</keyword>
<sequence>MKIGQVSRRYGISRDNLYYYINYGLLVPPRRNNQYVFDDDTLRDLEWILELKNMDYSLAEIHRILSLRRISGLENPRDRADLREIYSAKRDECARKIRHYEAVIRDLDSRIVELSSAGSETPAHTGVPLRMLDLLCCPRCGRELTIGDVTMDMKYIYDGSLHCDCGYEARIDDGILITPNGYAGEADTPDLDRDLYKDLPPSLISLFQRSYNNMKKDLSEMDLTGRVVMETYINAWFFLHNHQQYFSPQGFYIVVDKFPEMLQMYKTLIEQENYNLPILYLADSSTDYPLKKEIVDLNLDFFAVNEHLFYHDDFLLDRLSPYLKADGQILGTWFYFKNGQRSMKLLKQDYPESSPDNFSLPWFRQQLARSGFALDRSQVCGHTTDSGNNLGFGFHVTGDEMYLMTYLGHREQHPRRAASRSALRQDNE</sequence>
<dbReference type="InterPro" id="IPR009061">
    <property type="entry name" value="DNA-bd_dom_put_sf"/>
</dbReference>
<dbReference type="PANTHER" id="PTHR30204:SF69">
    <property type="entry name" value="MERR-FAMILY TRANSCRIPTIONAL REGULATOR"/>
    <property type="match status" value="1"/>
</dbReference>
<dbReference type="GO" id="GO:0003700">
    <property type="term" value="F:DNA-binding transcription factor activity"/>
    <property type="evidence" value="ECO:0007669"/>
    <property type="project" value="InterPro"/>
</dbReference>
<name>A0A1Q9JJE1_9FIRM</name>
<keyword evidence="4" id="KW-0804">Transcription</keyword>
<evidence type="ECO:0000259" key="5">
    <source>
        <dbReference type="PROSITE" id="PS50937"/>
    </source>
</evidence>
<dbReference type="Gene3D" id="1.10.1660.10">
    <property type="match status" value="1"/>
</dbReference>
<evidence type="ECO:0000256" key="1">
    <source>
        <dbReference type="ARBA" id="ARBA00022491"/>
    </source>
</evidence>
<keyword evidence="7" id="KW-1185">Reference proteome</keyword>
<dbReference type="EMBL" id="MJIE01000001">
    <property type="protein sequence ID" value="OLR56338.1"/>
    <property type="molecule type" value="Genomic_DNA"/>
</dbReference>
<protein>
    <recommendedName>
        <fullName evidence="5">HTH merR-type domain-containing protein</fullName>
    </recommendedName>
</protein>
<dbReference type="Pfam" id="PF13411">
    <property type="entry name" value="MerR_1"/>
    <property type="match status" value="1"/>
</dbReference>
<dbReference type="RefSeq" id="WP_075713866.1">
    <property type="nucleotide sequence ID" value="NZ_MJIE01000001.1"/>
</dbReference>
<reference evidence="6 7" key="1">
    <citation type="journal article" date="2016" name="Appl. Environ. Microbiol.">
        <title>Function and Phylogeny of Bacterial Butyryl Coenzyme A:Acetate Transferases and Their Diversity in the Proximal Colon of Swine.</title>
        <authorList>
            <person name="Trachsel J."/>
            <person name="Bayles D.O."/>
            <person name="Looft T."/>
            <person name="Levine U.Y."/>
            <person name="Allen H.K."/>
        </authorList>
    </citation>
    <scope>NUCLEOTIDE SEQUENCE [LARGE SCALE GENOMIC DNA]</scope>
    <source>
        <strain evidence="6 7">68-3-10</strain>
    </source>
</reference>
<dbReference type="SUPFAM" id="SSF53335">
    <property type="entry name" value="S-adenosyl-L-methionine-dependent methyltransferases"/>
    <property type="match status" value="1"/>
</dbReference>
<gene>
    <name evidence="6" type="ORF">BHK98_09820</name>
</gene>
<dbReference type="AlphaFoldDB" id="A0A1Q9JJE1"/>
<keyword evidence="3" id="KW-0238">DNA-binding</keyword>
<dbReference type="SUPFAM" id="SSF46955">
    <property type="entry name" value="Putative DNA-binding domain"/>
    <property type="match status" value="1"/>
</dbReference>
<dbReference type="InterPro" id="IPR047057">
    <property type="entry name" value="MerR_fam"/>
</dbReference>
<dbReference type="GO" id="GO:0003677">
    <property type="term" value="F:DNA binding"/>
    <property type="evidence" value="ECO:0007669"/>
    <property type="project" value="UniProtKB-KW"/>
</dbReference>
<proteinExistence type="predicted"/>
<dbReference type="InterPro" id="IPR029063">
    <property type="entry name" value="SAM-dependent_MTases_sf"/>
</dbReference>
<accession>A0A1Q9JJE1</accession>
<organism evidence="6 7">
    <name type="scientific">Hornefia porci</name>
    <dbReference type="NCBI Taxonomy" id="2652292"/>
    <lineage>
        <taxon>Bacteria</taxon>
        <taxon>Bacillati</taxon>
        <taxon>Bacillota</taxon>
        <taxon>Clostridia</taxon>
        <taxon>Peptostreptococcales</taxon>
        <taxon>Anaerovoracaceae</taxon>
        <taxon>Hornefia</taxon>
    </lineage>
</organism>
<dbReference type="InterPro" id="IPR000551">
    <property type="entry name" value="MerR-type_HTH_dom"/>
</dbReference>
<dbReference type="STRING" id="1261640.BHK98_09820"/>
<dbReference type="PROSITE" id="PS50937">
    <property type="entry name" value="HTH_MERR_2"/>
    <property type="match status" value="1"/>
</dbReference>
<dbReference type="Proteomes" id="UP000187404">
    <property type="component" value="Unassembled WGS sequence"/>
</dbReference>
<evidence type="ECO:0000256" key="2">
    <source>
        <dbReference type="ARBA" id="ARBA00023015"/>
    </source>
</evidence>
<dbReference type="SMART" id="SM00422">
    <property type="entry name" value="HTH_MERR"/>
    <property type="match status" value="1"/>
</dbReference>
<evidence type="ECO:0000256" key="3">
    <source>
        <dbReference type="ARBA" id="ARBA00023125"/>
    </source>
</evidence>
<comment type="caution">
    <text evidence="6">The sequence shown here is derived from an EMBL/GenBank/DDBJ whole genome shotgun (WGS) entry which is preliminary data.</text>
</comment>
<feature type="domain" description="HTH merR-type" evidence="5">
    <location>
        <begin position="1"/>
        <end position="67"/>
    </location>
</feature>
<evidence type="ECO:0000313" key="6">
    <source>
        <dbReference type="EMBL" id="OLR56338.1"/>
    </source>
</evidence>